<gene>
    <name evidence="3" type="ORF">mRhiFer1_006129</name>
</gene>
<dbReference type="GO" id="GO:0004383">
    <property type="term" value="F:guanylate cyclase activity"/>
    <property type="evidence" value="ECO:0007669"/>
    <property type="project" value="UniProtKB-EC"/>
</dbReference>
<evidence type="ECO:0000256" key="1">
    <source>
        <dbReference type="ARBA" id="ARBA00001436"/>
    </source>
</evidence>
<proteinExistence type="predicted"/>
<evidence type="ECO:0000313" key="4">
    <source>
        <dbReference type="Proteomes" id="UP000585614"/>
    </source>
</evidence>
<dbReference type="InterPro" id="IPR038158">
    <property type="entry name" value="H-NOX_domain_sf"/>
</dbReference>
<accession>A0A7J7U0F9</accession>
<dbReference type="Proteomes" id="UP000585614">
    <property type="component" value="Unassembled WGS sequence"/>
</dbReference>
<dbReference type="EMBL" id="JACAGC010000017">
    <property type="protein sequence ID" value="KAF6306314.1"/>
    <property type="molecule type" value="Genomic_DNA"/>
</dbReference>
<feature type="domain" description="Heme NO-binding" evidence="2">
    <location>
        <begin position="92"/>
        <end position="234"/>
    </location>
</feature>
<organism evidence="3 4">
    <name type="scientific">Rhinolophus ferrumequinum</name>
    <name type="common">Greater horseshoe bat</name>
    <dbReference type="NCBI Taxonomy" id="59479"/>
    <lineage>
        <taxon>Eukaryota</taxon>
        <taxon>Metazoa</taxon>
        <taxon>Chordata</taxon>
        <taxon>Craniata</taxon>
        <taxon>Vertebrata</taxon>
        <taxon>Euteleostomi</taxon>
        <taxon>Mammalia</taxon>
        <taxon>Eutheria</taxon>
        <taxon>Laurasiatheria</taxon>
        <taxon>Chiroptera</taxon>
        <taxon>Yinpterochiroptera</taxon>
        <taxon>Rhinolophoidea</taxon>
        <taxon>Rhinolophidae</taxon>
        <taxon>Rhinolophinae</taxon>
        <taxon>Rhinolophus</taxon>
    </lineage>
</organism>
<dbReference type="PANTHER" id="PTHR45655:SF4">
    <property type="entry name" value="GUANYLATE CYCLASE SOLUBLE SUBUNIT ALPHA-1"/>
    <property type="match status" value="1"/>
</dbReference>
<dbReference type="PANTHER" id="PTHR45655">
    <property type="entry name" value="GUANYLATE CYCLASE SOLUBLE SUBUNIT BETA-2"/>
    <property type="match status" value="1"/>
</dbReference>
<evidence type="ECO:0000259" key="2">
    <source>
        <dbReference type="Pfam" id="PF07700"/>
    </source>
</evidence>
<sequence>MFCTKLKDLKITGDCPFSLLAPGQVPKEQAEEAAGSSDSCQATLPICQDVSEKNAQGSLPQRKTSRTRVYLHTLAESICKLIFPEFEQLSLALQRTLAKHKIKASRKSVEREDFEKIIADQALAAGVPVETIKESLGEELFKVCYEEDEHILGVVGGTLKDFLNSFSTLLKQSSHCQEAEKKGRLEDASILCLDKDHDFLNVYYFFPKKVTSLILPGVIKAAAHILYETEVEVSLVPSCFCNDGSEFVNQPYLLYSVHVKKQY</sequence>
<dbReference type="GO" id="GO:0008074">
    <property type="term" value="C:guanylate cyclase complex, soluble"/>
    <property type="evidence" value="ECO:0007669"/>
    <property type="project" value="TreeGrafter"/>
</dbReference>
<comment type="catalytic activity">
    <reaction evidence="1">
        <text>GTP = 3',5'-cyclic GMP + diphosphate</text>
        <dbReference type="Rhea" id="RHEA:13665"/>
        <dbReference type="ChEBI" id="CHEBI:33019"/>
        <dbReference type="ChEBI" id="CHEBI:37565"/>
        <dbReference type="ChEBI" id="CHEBI:57746"/>
        <dbReference type="EC" id="4.6.1.2"/>
    </reaction>
</comment>
<protein>
    <submittedName>
        <fullName evidence="3">Guanylate cyclase 1 soluble subunit alpha 1</fullName>
    </submittedName>
</protein>
<dbReference type="GO" id="GO:0019934">
    <property type="term" value="P:cGMP-mediated signaling"/>
    <property type="evidence" value="ECO:0007669"/>
    <property type="project" value="TreeGrafter"/>
</dbReference>
<dbReference type="AlphaFoldDB" id="A0A7J7U0F9"/>
<dbReference type="SUPFAM" id="SSF111126">
    <property type="entry name" value="Ligand-binding domain in the NO signalling and Golgi transport"/>
    <property type="match status" value="1"/>
</dbReference>
<comment type="caution">
    <text evidence="3">The sequence shown here is derived from an EMBL/GenBank/DDBJ whole genome shotgun (WGS) entry which is preliminary data.</text>
</comment>
<dbReference type="InterPro" id="IPR011644">
    <property type="entry name" value="Heme_NO-bd"/>
</dbReference>
<dbReference type="Pfam" id="PF07700">
    <property type="entry name" value="HNOB"/>
    <property type="match status" value="1"/>
</dbReference>
<name>A0A7J7U0F9_RHIFE</name>
<dbReference type="GO" id="GO:0020037">
    <property type="term" value="F:heme binding"/>
    <property type="evidence" value="ECO:0007669"/>
    <property type="project" value="InterPro"/>
</dbReference>
<dbReference type="Gene3D" id="3.90.1520.10">
    <property type="entry name" value="H-NOX domain"/>
    <property type="match status" value="1"/>
</dbReference>
<reference evidence="3 4" key="1">
    <citation type="journal article" date="2020" name="Nature">
        <title>Six reference-quality genomes reveal evolution of bat adaptations.</title>
        <authorList>
            <person name="Jebb D."/>
            <person name="Huang Z."/>
            <person name="Pippel M."/>
            <person name="Hughes G.M."/>
            <person name="Lavrichenko K."/>
            <person name="Devanna P."/>
            <person name="Winkler S."/>
            <person name="Jermiin L.S."/>
            <person name="Skirmuntt E.C."/>
            <person name="Katzourakis A."/>
            <person name="Burkitt-Gray L."/>
            <person name="Ray D.A."/>
            <person name="Sullivan K.A.M."/>
            <person name="Roscito J.G."/>
            <person name="Kirilenko B.M."/>
            <person name="Davalos L.M."/>
            <person name="Corthals A.P."/>
            <person name="Power M.L."/>
            <person name="Jones G."/>
            <person name="Ransome R.D."/>
            <person name="Dechmann D.K.N."/>
            <person name="Locatelli A.G."/>
            <person name="Puechmaille S.J."/>
            <person name="Fedrigo O."/>
            <person name="Jarvis E.D."/>
            <person name="Hiller M."/>
            <person name="Vernes S.C."/>
            <person name="Myers E.W."/>
            <person name="Teeling E.C."/>
        </authorList>
    </citation>
    <scope>NUCLEOTIDE SEQUENCE [LARGE SCALE GENOMIC DNA]</scope>
    <source>
        <strain evidence="3">MRhiFer1</strain>
        <tissue evidence="3">Lung</tissue>
    </source>
</reference>
<dbReference type="GO" id="GO:0070482">
    <property type="term" value="P:response to oxygen levels"/>
    <property type="evidence" value="ECO:0007669"/>
    <property type="project" value="TreeGrafter"/>
</dbReference>
<evidence type="ECO:0000313" key="3">
    <source>
        <dbReference type="EMBL" id="KAF6306314.1"/>
    </source>
</evidence>
<dbReference type="FunFam" id="3.90.1520.10:FF:000002">
    <property type="entry name" value="Guanylate cyclase soluble subunit alpha-3 isoform A"/>
    <property type="match status" value="1"/>
</dbReference>
<dbReference type="InterPro" id="IPR024096">
    <property type="entry name" value="NO_sig/Golgi_transp_ligand-bd"/>
</dbReference>